<sequence length="155" mass="16856">MADETPVPAAPAVPVEPTTPDETTAGPRPVDRVLEFIRILEAGGGAAEIRPYLADTFTLVEAPHLLAPEGSTRTLADVLAGADQSSEVVANQEFTIRRTTSEGGRVAVEADWSATVLMDIRYWDRGETIRARTSSVFEVRDGLIVSQDSYDCYFR</sequence>
<proteinExistence type="predicted"/>
<name>A0A1H1Z7L8_9MICC</name>
<dbReference type="Proteomes" id="UP000198751">
    <property type="component" value="Chromosome I"/>
</dbReference>
<dbReference type="RefSeq" id="WP_231994274.1">
    <property type="nucleotide sequence ID" value="NZ_CAUQLD010000006.1"/>
</dbReference>
<gene>
    <name evidence="3" type="ORF">SAMN04489743_2337</name>
</gene>
<reference evidence="4" key="1">
    <citation type="submission" date="2016-10" db="EMBL/GenBank/DDBJ databases">
        <authorList>
            <person name="Varghese N."/>
            <person name="Submissions S."/>
        </authorList>
    </citation>
    <scope>NUCLEOTIDE SEQUENCE [LARGE SCALE GENOMIC DNA]</scope>
    <source>
        <strain evidence="4">IMMIB L-1606</strain>
    </source>
</reference>
<protein>
    <submittedName>
        <fullName evidence="3">SnoaL-like domain-containing protein</fullName>
    </submittedName>
</protein>
<evidence type="ECO:0000313" key="3">
    <source>
        <dbReference type="EMBL" id="SDT29825.1"/>
    </source>
</evidence>
<feature type="compositionally biased region" description="Low complexity" evidence="1">
    <location>
        <begin position="1"/>
        <end position="25"/>
    </location>
</feature>
<organism evidence="3 4">
    <name type="scientific">Pseudarthrobacter equi</name>
    <dbReference type="NCBI Taxonomy" id="728066"/>
    <lineage>
        <taxon>Bacteria</taxon>
        <taxon>Bacillati</taxon>
        <taxon>Actinomycetota</taxon>
        <taxon>Actinomycetes</taxon>
        <taxon>Micrococcales</taxon>
        <taxon>Micrococcaceae</taxon>
        <taxon>Pseudarthrobacter</taxon>
    </lineage>
</organism>
<dbReference type="SUPFAM" id="SSF54427">
    <property type="entry name" value="NTF2-like"/>
    <property type="match status" value="1"/>
</dbReference>
<dbReference type="Gene3D" id="3.10.450.50">
    <property type="match status" value="1"/>
</dbReference>
<keyword evidence="4" id="KW-1185">Reference proteome</keyword>
<feature type="region of interest" description="Disordered" evidence="1">
    <location>
        <begin position="1"/>
        <end position="27"/>
    </location>
</feature>
<dbReference type="EMBL" id="LT629779">
    <property type="protein sequence ID" value="SDT29825.1"/>
    <property type="molecule type" value="Genomic_DNA"/>
</dbReference>
<evidence type="ECO:0000259" key="2">
    <source>
        <dbReference type="Pfam" id="PF12680"/>
    </source>
</evidence>
<accession>A0A1H1Z7L8</accession>
<evidence type="ECO:0000256" key="1">
    <source>
        <dbReference type="SAM" id="MobiDB-lite"/>
    </source>
</evidence>
<evidence type="ECO:0000313" key="4">
    <source>
        <dbReference type="Proteomes" id="UP000198751"/>
    </source>
</evidence>
<dbReference type="InterPro" id="IPR032710">
    <property type="entry name" value="NTF2-like_dom_sf"/>
</dbReference>
<dbReference type="AlphaFoldDB" id="A0A1H1Z7L8"/>
<dbReference type="InterPro" id="IPR037401">
    <property type="entry name" value="SnoaL-like"/>
</dbReference>
<feature type="domain" description="SnoaL-like" evidence="2">
    <location>
        <begin position="35"/>
        <end position="146"/>
    </location>
</feature>
<dbReference type="Pfam" id="PF12680">
    <property type="entry name" value="SnoaL_2"/>
    <property type="match status" value="1"/>
</dbReference>